<dbReference type="InterPro" id="IPR028994">
    <property type="entry name" value="Integrin_alpha_N"/>
</dbReference>
<gene>
    <name evidence="4" type="ORF">SAMN02787118_119154</name>
</gene>
<evidence type="ECO:0000313" key="4">
    <source>
        <dbReference type="EMBL" id="SFG37344.1"/>
    </source>
</evidence>
<dbReference type="InterPro" id="IPR009003">
    <property type="entry name" value="Peptidase_S1_PA"/>
</dbReference>
<keyword evidence="1" id="KW-0732">Signal</keyword>
<evidence type="ECO:0000256" key="2">
    <source>
        <dbReference type="SAM" id="MobiDB-lite"/>
    </source>
</evidence>
<dbReference type="InterPro" id="IPR001254">
    <property type="entry name" value="Trypsin_dom"/>
</dbReference>
<dbReference type="GO" id="GO:0004252">
    <property type="term" value="F:serine-type endopeptidase activity"/>
    <property type="evidence" value="ECO:0007669"/>
    <property type="project" value="InterPro"/>
</dbReference>
<dbReference type="PANTHER" id="PTHR15462:SF8">
    <property type="entry name" value="SERINE PROTEASE"/>
    <property type="match status" value="1"/>
</dbReference>
<evidence type="ECO:0000313" key="5">
    <source>
        <dbReference type="Proteomes" id="UP000181942"/>
    </source>
</evidence>
<organism evidence="4 5">
    <name type="scientific">Streptomyces mirabilis</name>
    <dbReference type="NCBI Taxonomy" id="68239"/>
    <lineage>
        <taxon>Bacteria</taxon>
        <taxon>Bacillati</taxon>
        <taxon>Actinomycetota</taxon>
        <taxon>Actinomycetes</taxon>
        <taxon>Kitasatosporales</taxon>
        <taxon>Streptomycetaceae</taxon>
        <taxon>Streptomyces</taxon>
    </lineage>
</organism>
<proteinExistence type="predicted"/>
<dbReference type="AlphaFoldDB" id="A0A1I2R9H7"/>
<protein>
    <submittedName>
        <fullName evidence="4">Trypsin</fullName>
    </submittedName>
</protein>
<sequence length="558" mass="60274">MDNAVPIDSPPAPASAVSKHGITAGAAVAHQPPPSGTPTPEHFLGHPMVGTFFFDGKPLGGPKTYCTGSVVHTAAKDIVLTAGHCGRGLERATHRIFVPQYRIGRSAVEQPSGVYPVSRLYIDPRYEANTKKPTSDLDLAFVQVDPNTRGKVEDVTGALTFTPTSSYNHKVTVIGYPDDVSVNPDHVPVRCPVSTSQLPGFRQMRMTCTGFYGGVSGGPWIEDYNSTNGTGKVIGNTGGYHGGGNDANDDWVTYSPIYGKDAQDLFADAAAHRKVDDDKPPYQPSGDPWLPGAATTWQNANLMASGDFRQTGHSDMIVVWSDGEVTLYPGNGHGGYDPERQLLPKNSTWKNARTITAGDFTGSNQFDLLVRWVDGEVTLYGDVGSKGLNWAGTQMIKPNDLWKNATQIAAGRFAASKYVTDLVVRWVDGELTLYTNVSAGTFGQEHQLKPKNDTWRDATLLTAGEFSGNQKWDLMVRWTDGELDNYVGTTTSGLGGEHRILDPGGLWKHDAAMTTGDFTGNGRTDDLVIRWSDGETTMYTDTLANQLGTEHMLVAPTS</sequence>
<dbReference type="GO" id="GO:0006508">
    <property type="term" value="P:proteolysis"/>
    <property type="evidence" value="ECO:0007669"/>
    <property type="project" value="InterPro"/>
</dbReference>
<dbReference type="InterPro" id="IPR018114">
    <property type="entry name" value="TRYPSIN_HIS"/>
</dbReference>
<dbReference type="Gene3D" id="2.40.10.10">
    <property type="entry name" value="Trypsin-like serine proteases"/>
    <property type="match status" value="2"/>
</dbReference>
<dbReference type="InterPro" id="IPR050966">
    <property type="entry name" value="Glutamyl_endopeptidase"/>
</dbReference>
<evidence type="ECO:0000259" key="3">
    <source>
        <dbReference type="Pfam" id="PF00089"/>
    </source>
</evidence>
<feature type="domain" description="Peptidase S1" evidence="3">
    <location>
        <begin position="57"/>
        <end position="235"/>
    </location>
</feature>
<dbReference type="PANTHER" id="PTHR15462">
    <property type="entry name" value="SERINE PROTEASE"/>
    <property type="match status" value="1"/>
</dbReference>
<dbReference type="PROSITE" id="PS00134">
    <property type="entry name" value="TRYPSIN_HIS"/>
    <property type="match status" value="1"/>
</dbReference>
<dbReference type="SUPFAM" id="SSF50494">
    <property type="entry name" value="Trypsin-like serine proteases"/>
    <property type="match status" value="1"/>
</dbReference>
<feature type="region of interest" description="Disordered" evidence="2">
    <location>
        <begin position="1"/>
        <end position="20"/>
    </location>
</feature>
<dbReference type="RefSeq" id="WP_256259104.1">
    <property type="nucleotide sequence ID" value="NZ_FONR01000019.1"/>
</dbReference>
<dbReference type="EMBL" id="FONR01000019">
    <property type="protein sequence ID" value="SFG37344.1"/>
    <property type="molecule type" value="Genomic_DNA"/>
</dbReference>
<dbReference type="Proteomes" id="UP000181942">
    <property type="component" value="Unassembled WGS sequence"/>
</dbReference>
<accession>A0A1I2R9H7</accession>
<dbReference type="InterPro" id="IPR043504">
    <property type="entry name" value="Peptidase_S1_PA_chymotrypsin"/>
</dbReference>
<reference evidence="4 5" key="1">
    <citation type="submission" date="2016-10" db="EMBL/GenBank/DDBJ databases">
        <authorList>
            <person name="de Groot N.N."/>
        </authorList>
    </citation>
    <scope>NUCLEOTIDE SEQUENCE [LARGE SCALE GENOMIC DNA]</scope>
    <source>
        <strain evidence="4 5">OK461</strain>
    </source>
</reference>
<name>A0A1I2R9H7_9ACTN</name>
<dbReference type="Pfam" id="PF00089">
    <property type="entry name" value="Trypsin"/>
    <property type="match status" value="1"/>
</dbReference>
<evidence type="ECO:0000256" key="1">
    <source>
        <dbReference type="ARBA" id="ARBA00022729"/>
    </source>
</evidence>
<dbReference type="SUPFAM" id="SSF69318">
    <property type="entry name" value="Integrin alpha N-terminal domain"/>
    <property type="match status" value="1"/>
</dbReference>